<evidence type="ECO:0000313" key="3">
    <source>
        <dbReference type="Proteomes" id="UP001157418"/>
    </source>
</evidence>
<sequence length="202" mass="23019">MASKARKWATIISFTASRIFFFFIFFQIPLFRFPCRIGTCMTPMELTSSHLLASEVIPSGVVTAVLYPGAIAKALFNDKPIPKYNALLDSYKLKNLKQNPSVTDLQHIEVLAGSYLAIAGAMIGLYRSRRLGFFGMILLIWGLSKEPHFYKRHEVFKNYKNAISVYSPTMSITVVSAFLSIRNDVRKIVSYFKWSFSKSKYK</sequence>
<dbReference type="PANTHER" id="PTHR35288">
    <property type="entry name" value="TAIL FIBER"/>
    <property type="match status" value="1"/>
</dbReference>
<keyword evidence="1" id="KW-0812">Transmembrane</keyword>
<proteinExistence type="predicted"/>
<accession>A0AAU9MFM1</accession>
<dbReference type="Proteomes" id="UP001157418">
    <property type="component" value="Unassembled WGS sequence"/>
</dbReference>
<dbReference type="EMBL" id="CAKMRJ010002223">
    <property type="protein sequence ID" value="CAH1425605.1"/>
    <property type="molecule type" value="Genomic_DNA"/>
</dbReference>
<evidence type="ECO:0000256" key="1">
    <source>
        <dbReference type="SAM" id="Phobius"/>
    </source>
</evidence>
<organism evidence="2 3">
    <name type="scientific">Lactuca virosa</name>
    <dbReference type="NCBI Taxonomy" id="75947"/>
    <lineage>
        <taxon>Eukaryota</taxon>
        <taxon>Viridiplantae</taxon>
        <taxon>Streptophyta</taxon>
        <taxon>Embryophyta</taxon>
        <taxon>Tracheophyta</taxon>
        <taxon>Spermatophyta</taxon>
        <taxon>Magnoliopsida</taxon>
        <taxon>eudicotyledons</taxon>
        <taxon>Gunneridae</taxon>
        <taxon>Pentapetalae</taxon>
        <taxon>asterids</taxon>
        <taxon>campanulids</taxon>
        <taxon>Asterales</taxon>
        <taxon>Asteraceae</taxon>
        <taxon>Cichorioideae</taxon>
        <taxon>Cichorieae</taxon>
        <taxon>Lactucinae</taxon>
        <taxon>Lactuca</taxon>
    </lineage>
</organism>
<keyword evidence="1" id="KW-0472">Membrane</keyword>
<reference evidence="2 3" key="1">
    <citation type="submission" date="2022-01" db="EMBL/GenBank/DDBJ databases">
        <authorList>
            <person name="Xiong W."/>
            <person name="Schranz E."/>
        </authorList>
    </citation>
    <scope>NUCLEOTIDE SEQUENCE [LARGE SCALE GENOMIC DNA]</scope>
</reference>
<name>A0AAU9MFM1_9ASTR</name>
<evidence type="ECO:0000313" key="2">
    <source>
        <dbReference type="EMBL" id="CAH1425605.1"/>
    </source>
</evidence>
<protein>
    <submittedName>
        <fullName evidence="2">Uncharacterized protein</fullName>
    </submittedName>
</protein>
<keyword evidence="1" id="KW-1133">Transmembrane helix</keyword>
<dbReference type="AlphaFoldDB" id="A0AAU9MFM1"/>
<dbReference type="PANTHER" id="PTHR35288:SF2">
    <property type="entry name" value="TRANSMEMBRANE PROTEIN"/>
    <property type="match status" value="1"/>
</dbReference>
<comment type="caution">
    <text evidence="2">The sequence shown here is derived from an EMBL/GenBank/DDBJ whole genome shotgun (WGS) entry which is preliminary data.</text>
</comment>
<keyword evidence="3" id="KW-1185">Reference proteome</keyword>
<feature type="transmembrane region" description="Helical" evidence="1">
    <location>
        <begin position="12"/>
        <end position="31"/>
    </location>
</feature>
<gene>
    <name evidence="2" type="ORF">LVIROSA_LOCUS12735</name>
</gene>